<dbReference type="RefSeq" id="WP_167164544.1">
    <property type="nucleotide sequence ID" value="NZ_JAANOW010000005.1"/>
</dbReference>
<keyword evidence="2" id="KW-1185">Reference proteome</keyword>
<organism evidence="1 2">
    <name type="scientific">Mycolicibacterium fluoranthenivorans</name>
    <dbReference type="NCBI Taxonomy" id="258505"/>
    <lineage>
        <taxon>Bacteria</taxon>
        <taxon>Bacillati</taxon>
        <taxon>Actinomycetota</taxon>
        <taxon>Actinomycetes</taxon>
        <taxon>Mycobacteriales</taxon>
        <taxon>Mycobacteriaceae</taxon>
        <taxon>Mycolicibacterium</taxon>
    </lineage>
</organism>
<comment type="caution">
    <text evidence="1">The sequence shown here is derived from an EMBL/GenBank/DDBJ whole genome shotgun (WGS) entry which is preliminary data.</text>
</comment>
<evidence type="ECO:0000313" key="2">
    <source>
        <dbReference type="Proteomes" id="UP000547444"/>
    </source>
</evidence>
<proteinExistence type="predicted"/>
<sequence>MSEPDHVVRQRPRGQSPSLDEVALLVRTPGRWDGYRSFTDAQRPDAEAYAKQMGVAVEQLAR</sequence>
<dbReference type="EMBL" id="JAANOW010000005">
    <property type="protein sequence ID" value="NIH98874.1"/>
    <property type="molecule type" value="Genomic_DNA"/>
</dbReference>
<evidence type="ECO:0000313" key="1">
    <source>
        <dbReference type="EMBL" id="NIH98874.1"/>
    </source>
</evidence>
<name>A0A7X5U5P7_9MYCO</name>
<dbReference type="Proteomes" id="UP000547444">
    <property type="component" value="Unassembled WGS sequence"/>
</dbReference>
<accession>A0A7X5U5P7</accession>
<gene>
    <name evidence="1" type="ORF">FHU31_005898</name>
</gene>
<protein>
    <submittedName>
        <fullName evidence="1">Uncharacterized protein</fullName>
    </submittedName>
</protein>
<dbReference type="AlphaFoldDB" id="A0A7X5U5P7"/>
<reference evidence="1 2" key="1">
    <citation type="submission" date="2020-03" db="EMBL/GenBank/DDBJ databases">
        <title>Sequencing the genomes of 1000 actinobacteria strains.</title>
        <authorList>
            <person name="Klenk H.-P."/>
        </authorList>
    </citation>
    <scope>NUCLEOTIDE SEQUENCE [LARGE SCALE GENOMIC DNA]</scope>
    <source>
        <strain evidence="1 2">DSM 44556</strain>
    </source>
</reference>